<dbReference type="GO" id="GO:0042795">
    <property type="term" value="P:snRNA transcription by RNA polymerase II"/>
    <property type="evidence" value="ECO:0007669"/>
    <property type="project" value="TreeGrafter"/>
</dbReference>
<feature type="domain" description="Myb-like" evidence="7">
    <location>
        <begin position="332"/>
        <end position="424"/>
    </location>
</feature>
<dbReference type="CDD" id="cd00167">
    <property type="entry name" value="SANT"/>
    <property type="match status" value="4"/>
</dbReference>
<dbReference type="InterPro" id="IPR009057">
    <property type="entry name" value="Homeodomain-like_sf"/>
</dbReference>
<feature type="domain" description="Myb-like" evidence="7">
    <location>
        <begin position="480"/>
        <end position="531"/>
    </location>
</feature>
<comment type="subcellular location">
    <subcellularLocation>
        <location evidence="1">Nucleus</location>
    </subcellularLocation>
</comment>
<gene>
    <name evidence="9" type="ORF">SSX86_016941</name>
</gene>
<organism evidence="9 10">
    <name type="scientific">Deinandra increscens subsp. villosa</name>
    <dbReference type="NCBI Taxonomy" id="3103831"/>
    <lineage>
        <taxon>Eukaryota</taxon>
        <taxon>Viridiplantae</taxon>
        <taxon>Streptophyta</taxon>
        <taxon>Embryophyta</taxon>
        <taxon>Tracheophyta</taxon>
        <taxon>Spermatophyta</taxon>
        <taxon>Magnoliopsida</taxon>
        <taxon>eudicotyledons</taxon>
        <taxon>Gunneridae</taxon>
        <taxon>Pentapetalae</taxon>
        <taxon>asterids</taxon>
        <taxon>campanulids</taxon>
        <taxon>Asterales</taxon>
        <taxon>Asteraceae</taxon>
        <taxon>Asteroideae</taxon>
        <taxon>Heliantheae alliance</taxon>
        <taxon>Madieae</taxon>
        <taxon>Madiinae</taxon>
        <taxon>Deinandra</taxon>
    </lineage>
</organism>
<evidence type="ECO:0000256" key="4">
    <source>
        <dbReference type="ARBA" id="ARBA00023163"/>
    </source>
</evidence>
<keyword evidence="3" id="KW-0238">DNA-binding</keyword>
<evidence type="ECO:0000259" key="7">
    <source>
        <dbReference type="PROSITE" id="PS50090"/>
    </source>
</evidence>
<keyword evidence="2" id="KW-0805">Transcription regulation</keyword>
<evidence type="ECO:0000256" key="2">
    <source>
        <dbReference type="ARBA" id="ARBA00023015"/>
    </source>
</evidence>
<feature type="domain" description="Myb-like" evidence="7">
    <location>
        <begin position="585"/>
        <end position="635"/>
    </location>
</feature>
<dbReference type="PROSITE" id="PS51294">
    <property type="entry name" value="HTH_MYB"/>
    <property type="match status" value="4"/>
</dbReference>
<reference evidence="9 10" key="1">
    <citation type="submission" date="2024-04" db="EMBL/GenBank/DDBJ databases">
        <title>The reference genome of an endangered Asteraceae, Deinandra increscens subsp. villosa, native to the Central Coast of California.</title>
        <authorList>
            <person name="Guilliams M."/>
            <person name="Hasenstab-Lehman K."/>
            <person name="Meyer R."/>
            <person name="Mcevoy S."/>
        </authorList>
    </citation>
    <scope>NUCLEOTIDE SEQUENCE [LARGE SCALE GENOMIC DNA]</scope>
    <source>
        <tissue evidence="9">Leaf</tissue>
    </source>
</reference>
<dbReference type="PANTHER" id="PTHR46621:SF1">
    <property type="entry name" value="SNRNA-ACTIVATING PROTEIN COMPLEX SUBUNIT 4"/>
    <property type="match status" value="1"/>
</dbReference>
<dbReference type="InterPro" id="IPR001005">
    <property type="entry name" value="SANT/Myb"/>
</dbReference>
<dbReference type="InterPro" id="IPR051575">
    <property type="entry name" value="Myb-like_DNA-bd"/>
</dbReference>
<accession>A0AAP0CU59</accession>
<keyword evidence="10" id="KW-1185">Reference proteome</keyword>
<feature type="compositionally biased region" description="Polar residues" evidence="6">
    <location>
        <begin position="181"/>
        <end position="199"/>
    </location>
</feature>
<feature type="domain" description="Myb-like" evidence="7">
    <location>
        <begin position="539"/>
        <end position="584"/>
    </location>
</feature>
<keyword evidence="5" id="KW-0539">Nucleus</keyword>
<feature type="domain" description="Myb-like" evidence="7">
    <location>
        <begin position="427"/>
        <end position="479"/>
    </location>
</feature>
<dbReference type="InterPro" id="IPR017930">
    <property type="entry name" value="Myb_dom"/>
</dbReference>
<dbReference type="SUPFAM" id="SSF46689">
    <property type="entry name" value="Homeodomain-like"/>
    <property type="match status" value="3"/>
</dbReference>
<dbReference type="EMBL" id="JBCNJP010000018">
    <property type="protein sequence ID" value="KAK9063071.1"/>
    <property type="molecule type" value="Genomic_DNA"/>
</dbReference>
<feature type="domain" description="HTH myb-type" evidence="8">
    <location>
        <begin position="593"/>
        <end position="639"/>
    </location>
</feature>
<feature type="domain" description="HTH myb-type" evidence="8">
    <location>
        <begin position="539"/>
        <end position="588"/>
    </location>
</feature>
<dbReference type="GO" id="GO:0000978">
    <property type="term" value="F:RNA polymerase II cis-regulatory region sequence-specific DNA binding"/>
    <property type="evidence" value="ECO:0007669"/>
    <property type="project" value="TreeGrafter"/>
</dbReference>
<evidence type="ECO:0000256" key="3">
    <source>
        <dbReference type="ARBA" id="ARBA00023125"/>
    </source>
</evidence>
<evidence type="ECO:0000256" key="1">
    <source>
        <dbReference type="ARBA" id="ARBA00004123"/>
    </source>
</evidence>
<dbReference type="GO" id="GO:0005634">
    <property type="term" value="C:nucleus"/>
    <property type="evidence" value="ECO:0007669"/>
    <property type="project" value="UniProtKB-SubCell"/>
</dbReference>
<dbReference type="AlphaFoldDB" id="A0AAP0CU59"/>
<dbReference type="Pfam" id="PF00249">
    <property type="entry name" value="Myb_DNA-binding"/>
    <property type="match status" value="4"/>
</dbReference>
<feature type="region of interest" description="Disordered" evidence="6">
    <location>
        <begin position="863"/>
        <end position="893"/>
    </location>
</feature>
<protein>
    <submittedName>
        <fullName evidence="9">Uncharacterized protein</fullName>
    </submittedName>
</protein>
<dbReference type="Gene3D" id="1.10.10.60">
    <property type="entry name" value="Homeodomain-like"/>
    <property type="match status" value="5"/>
</dbReference>
<dbReference type="PROSITE" id="PS50090">
    <property type="entry name" value="MYB_LIKE"/>
    <property type="match status" value="5"/>
</dbReference>
<dbReference type="GO" id="GO:0019185">
    <property type="term" value="C:snRNA-activating protein complex"/>
    <property type="evidence" value="ECO:0007669"/>
    <property type="project" value="TreeGrafter"/>
</dbReference>
<name>A0AAP0CU59_9ASTR</name>
<dbReference type="GO" id="GO:0001006">
    <property type="term" value="F:RNA polymerase III type 3 promoter sequence-specific DNA binding"/>
    <property type="evidence" value="ECO:0007669"/>
    <property type="project" value="TreeGrafter"/>
</dbReference>
<evidence type="ECO:0000256" key="5">
    <source>
        <dbReference type="ARBA" id="ARBA00023242"/>
    </source>
</evidence>
<feature type="region of interest" description="Disordered" evidence="6">
    <location>
        <begin position="181"/>
        <end position="209"/>
    </location>
</feature>
<evidence type="ECO:0000313" key="9">
    <source>
        <dbReference type="EMBL" id="KAK9063071.1"/>
    </source>
</evidence>
<dbReference type="PANTHER" id="PTHR46621">
    <property type="entry name" value="SNRNA-ACTIVATING PROTEIN COMPLEX SUBUNIT 4"/>
    <property type="match status" value="1"/>
</dbReference>
<sequence length="964" mass="110223">MSYDESSSGSDSDTGFEEDIQALKKACFATGVADDLLKPSPIDADYDAIYESEDEDNEDIELLRSVQQRFSIPTNDFGAENEPFSMKPLQTILPSDSSDENDDFGEDFDTLRAIERRFSQYDADSKNACMESCVQRSEQVGATNNIDLGKESSPNFFVKRCNNARGFPDCVDGRVTDQSLDVSSNSTPGTPCANATANASEGHEPGSELVPVTDGSFPKSAQAFVEAIKKNRTCQKLIRNKLAQIEARMEENRKLRERVKILKDFQMACRKRTGRALSQKRDARIQLISIPKLRANASKVSFLADKNTQAINQGPAENSHVAHYRDAVSKYPFSLSREPWSKEEKKNLLKGITQQFQEMLTRNLLSGDGDSSHRVNMIKKIKNHRVTPEELKSFLEFDKVNWERLASIYVKGRSAPECESRWRNCDDPSINHGDWTSNEDKKLLYIVSNRGISNWIEIAMELKTNRTPFQCLSRFQRSLNASIIKNEWTPPEDEELRKAVAEYGETNWQLVASTLEGRTGTQCSNRWKKSLNPLRERVGRWDPDEDKHLKIAARLFGAKNWNKLAKFVPGRTEAQCRERWVNCLDPCLNMNVWTEDEDLKLIKAIEEHKFRWSRIAACIPPRTDNQCRRRWMVLCPQQVRMLKVDRKLKKAVFISNFVDREGERPDLTVKDFIAPLSIEPVPNGNEDRETSNKKEQRIVLRKGSRRARKVTRTKKVFKLTDEDDVAENNGHVDITTDGIEPTSFDVDNSKTKKQATRRARKVTHKKKVIKLTDEDDVAENNGHVDVTTNGIETTSFDVDNSETKKQATGNLKWKERGVPKIRSRRARHVTHTEKALILIDEDDAKYNDGHAGFLDKNNVDKSSSFNGDEDCEFERKATRKRKRDQRGEDGGILKTEKKKKSIVDCGFDDVRRSICPPAELKVYFRRRKRNNPASIRKTSEEELKDEETLGSFLIKLKKEKQEVS</sequence>
<evidence type="ECO:0000259" key="8">
    <source>
        <dbReference type="PROSITE" id="PS51294"/>
    </source>
</evidence>
<dbReference type="Proteomes" id="UP001408789">
    <property type="component" value="Unassembled WGS sequence"/>
</dbReference>
<comment type="caution">
    <text evidence="9">The sequence shown here is derived from an EMBL/GenBank/DDBJ whole genome shotgun (WGS) entry which is preliminary data.</text>
</comment>
<evidence type="ECO:0000313" key="10">
    <source>
        <dbReference type="Proteomes" id="UP001408789"/>
    </source>
</evidence>
<proteinExistence type="predicted"/>
<evidence type="ECO:0000256" key="6">
    <source>
        <dbReference type="SAM" id="MobiDB-lite"/>
    </source>
</evidence>
<dbReference type="SMART" id="SM00717">
    <property type="entry name" value="SANT"/>
    <property type="match status" value="5"/>
</dbReference>
<feature type="domain" description="HTH myb-type" evidence="8">
    <location>
        <begin position="427"/>
        <end position="479"/>
    </location>
</feature>
<keyword evidence="4" id="KW-0804">Transcription</keyword>
<feature type="domain" description="HTH myb-type" evidence="8">
    <location>
        <begin position="480"/>
        <end position="535"/>
    </location>
</feature>
<dbReference type="GO" id="GO:0042796">
    <property type="term" value="P:snRNA transcription by RNA polymerase III"/>
    <property type="evidence" value="ECO:0007669"/>
    <property type="project" value="TreeGrafter"/>
</dbReference>